<dbReference type="Gene3D" id="3.40.50.2300">
    <property type="match status" value="1"/>
</dbReference>
<dbReference type="InterPro" id="IPR011006">
    <property type="entry name" value="CheY-like_superfamily"/>
</dbReference>
<name>A0ABP5DM78_9ACTN</name>
<reference evidence="4" key="1">
    <citation type="journal article" date="2019" name="Int. J. Syst. Evol. Microbiol.">
        <title>The Global Catalogue of Microorganisms (GCM) 10K type strain sequencing project: providing services to taxonomists for standard genome sequencing and annotation.</title>
        <authorList>
            <consortium name="The Broad Institute Genomics Platform"/>
            <consortium name="The Broad Institute Genome Sequencing Center for Infectious Disease"/>
            <person name="Wu L."/>
            <person name="Ma J."/>
        </authorList>
    </citation>
    <scope>NUCLEOTIDE SEQUENCE [LARGE SCALE GENOMIC DNA]</scope>
    <source>
        <strain evidence="4">JCM 15313</strain>
    </source>
</reference>
<evidence type="ECO:0000256" key="1">
    <source>
        <dbReference type="PROSITE-ProRule" id="PRU00169"/>
    </source>
</evidence>
<dbReference type="InterPro" id="IPR001789">
    <property type="entry name" value="Sig_transdc_resp-reg_receiver"/>
</dbReference>
<comment type="caution">
    <text evidence="3">The sequence shown here is derived from an EMBL/GenBank/DDBJ whole genome shotgun (WGS) entry which is preliminary data.</text>
</comment>
<organism evidence="3 4">
    <name type="scientific">Nocardiopsis rhodophaea</name>
    <dbReference type="NCBI Taxonomy" id="280238"/>
    <lineage>
        <taxon>Bacteria</taxon>
        <taxon>Bacillati</taxon>
        <taxon>Actinomycetota</taxon>
        <taxon>Actinomycetes</taxon>
        <taxon>Streptosporangiales</taxon>
        <taxon>Nocardiopsidaceae</taxon>
        <taxon>Nocardiopsis</taxon>
    </lineage>
</organism>
<sequence>MIKIVLAEHMVILREALTKTLSLAPDLSVVGKCDRGDAVVDCTAEAGADIAILDVRLPGMSGFEAAQQIRDKLPG</sequence>
<accession>A0ABP5DM78</accession>
<keyword evidence="4" id="KW-1185">Reference proteome</keyword>
<gene>
    <name evidence="3" type="ORF">GCM10009799_04850</name>
</gene>
<feature type="modified residue" description="4-aspartylphosphate" evidence="1">
    <location>
        <position position="54"/>
    </location>
</feature>
<keyword evidence="1" id="KW-0597">Phosphoprotein</keyword>
<protein>
    <recommendedName>
        <fullName evidence="2">Response regulatory domain-containing protein</fullName>
    </recommendedName>
</protein>
<evidence type="ECO:0000259" key="2">
    <source>
        <dbReference type="PROSITE" id="PS50110"/>
    </source>
</evidence>
<evidence type="ECO:0000313" key="3">
    <source>
        <dbReference type="EMBL" id="GAA1982708.1"/>
    </source>
</evidence>
<dbReference type="Proteomes" id="UP001501585">
    <property type="component" value="Unassembled WGS sequence"/>
</dbReference>
<dbReference type="SUPFAM" id="SSF52172">
    <property type="entry name" value="CheY-like"/>
    <property type="match status" value="1"/>
</dbReference>
<dbReference type="Pfam" id="PF00072">
    <property type="entry name" value="Response_reg"/>
    <property type="match status" value="1"/>
</dbReference>
<dbReference type="PROSITE" id="PS50110">
    <property type="entry name" value="RESPONSE_REGULATORY"/>
    <property type="match status" value="1"/>
</dbReference>
<evidence type="ECO:0000313" key="4">
    <source>
        <dbReference type="Proteomes" id="UP001501585"/>
    </source>
</evidence>
<dbReference type="EMBL" id="BAAAPC010000002">
    <property type="protein sequence ID" value="GAA1982708.1"/>
    <property type="molecule type" value="Genomic_DNA"/>
</dbReference>
<feature type="domain" description="Response regulatory" evidence="2">
    <location>
        <begin position="3"/>
        <end position="75"/>
    </location>
</feature>
<proteinExistence type="predicted"/>
<dbReference type="RefSeq" id="WP_344159881.1">
    <property type="nucleotide sequence ID" value="NZ_BAAAPC010000002.1"/>
</dbReference>